<keyword evidence="1" id="KW-0732">Signal</keyword>
<evidence type="ECO:0000313" key="2">
    <source>
        <dbReference type="EMBL" id="GJN37465.1"/>
    </source>
</evidence>
<dbReference type="PANTHER" id="PTHR48064">
    <property type="entry name" value="OS01G0750400 PROTEIN"/>
    <property type="match status" value="1"/>
</dbReference>
<reference evidence="2" key="1">
    <citation type="journal article" date="2018" name="DNA Res.">
        <title>Multiple hybrid de novo genome assembly of finger millet, an orphan allotetraploid crop.</title>
        <authorList>
            <person name="Hatakeyama M."/>
            <person name="Aluri S."/>
            <person name="Balachadran M.T."/>
            <person name="Sivarajan S.R."/>
            <person name="Patrignani A."/>
            <person name="Gruter S."/>
            <person name="Poveda L."/>
            <person name="Shimizu-Inatsugi R."/>
            <person name="Baeten J."/>
            <person name="Francoijs K.J."/>
            <person name="Nataraja K.N."/>
            <person name="Reddy Y.A.N."/>
            <person name="Phadnis S."/>
            <person name="Ravikumar R.L."/>
            <person name="Schlapbach R."/>
            <person name="Sreeman S.M."/>
            <person name="Shimizu K.K."/>
        </authorList>
    </citation>
    <scope>NUCLEOTIDE SEQUENCE</scope>
</reference>
<evidence type="ECO:0000313" key="3">
    <source>
        <dbReference type="Proteomes" id="UP001054889"/>
    </source>
</evidence>
<dbReference type="PANTHER" id="PTHR48064:SF6">
    <property type="entry name" value="RECEPTOR-LIKE PROTEIN KINASE 2"/>
    <property type="match status" value="1"/>
</dbReference>
<organism evidence="2 3">
    <name type="scientific">Eleusine coracana subsp. coracana</name>
    <dbReference type="NCBI Taxonomy" id="191504"/>
    <lineage>
        <taxon>Eukaryota</taxon>
        <taxon>Viridiplantae</taxon>
        <taxon>Streptophyta</taxon>
        <taxon>Embryophyta</taxon>
        <taxon>Tracheophyta</taxon>
        <taxon>Spermatophyta</taxon>
        <taxon>Magnoliopsida</taxon>
        <taxon>Liliopsida</taxon>
        <taxon>Poales</taxon>
        <taxon>Poaceae</taxon>
        <taxon>PACMAD clade</taxon>
        <taxon>Chloridoideae</taxon>
        <taxon>Cynodonteae</taxon>
        <taxon>Eleusininae</taxon>
        <taxon>Eleusine</taxon>
    </lineage>
</organism>
<dbReference type="Pfam" id="PF13855">
    <property type="entry name" value="LRR_8"/>
    <property type="match status" value="1"/>
</dbReference>
<dbReference type="Gene3D" id="3.80.10.10">
    <property type="entry name" value="Ribonuclease Inhibitor"/>
    <property type="match status" value="3"/>
</dbReference>
<dbReference type="InterPro" id="IPR053038">
    <property type="entry name" value="RLP_Defense"/>
</dbReference>
<sequence length="305" mass="33295">MAMRSLSLLLMMMLSASMYVSTFMAADVDDEAALLSFKAVAISSGHQRVVALTLPSHGLTGVLSPAIGNLSSLRTLNLSFNGFSGDIPASLSRLRRLHILDLSHNTFSSEVPVTNKLTGAIPTSLGNLSSLVTLELAYNQLEGTIPSSLGNILGIRYLALAYNNLSDNSSIAHFLPSYHSKQHGNSPGELAAAAIGRGRRSQRQGRHCQQQRIQRCSCFVERHYRRILQLGRGDMRRQALRLPSYRFLSLNNNSFTDAIPVSLGNLSSQNFLDLCFNQLDGTISTELGAIKDLRFLGTCLQQPLC</sequence>
<dbReference type="InterPro" id="IPR032675">
    <property type="entry name" value="LRR_dom_sf"/>
</dbReference>
<dbReference type="Pfam" id="PF00560">
    <property type="entry name" value="LRR_1"/>
    <property type="match status" value="2"/>
</dbReference>
<protein>
    <submittedName>
        <fullName evidence="2">Uncharacterized protein</fullName>
    </submittedName>
</protein>
<dbReference type="EMBL" id="BQKI01000095">
    <property type="protein sequence ID" value="GJN37465.1"/>
    <property type="molecule type" value="Genomic_DNA"/>
</dbReference>
<name>A0AAV5FSJ3_ELECO</name>
<gene>
    <name evidence="2" type="primary">gb26423</name>
    <name evidence="2" type="ORF">PR202_gb26423</name>
</gene>
<reference evidence="2" key="2">
    <citation type="submission" date="2021-12" db="EMBL/GenBank/DDBJ databases">
        <title>Resequencing data analysis of finger millet.</title>
        <authorList>
            <person name="Hatakeyama M."/>
            <person name="Aluri S."/>
            <person name="Balachadran M.T."/>
            <person name="Sivarajan S.R."/>
            <person name="Poveda L."/>
            <person name="Shimizu-Inatsugi R."/>
            <person name="Schlapbach R."/>
            <person name="Sreeman S.M."/>
            <person name="Shimizu K.K."/>
        </authorList>
    </citation>
    <scope>NUCLEOTIDE SEQUENCE</scope>
</reference>
<accession>A0AAV5FSJ3</accession>
<evidence type="ECO:0000256" key="1">
    <source>
        <dbReference type="SAM" id="SignalP"/>
    </source>
</evidence>
<dbReference type="InterPro" id="IPR001611">
    <property type="entry name" value="Leu-rich_rpt"/>
</dbReference>
<dbReference type="AlphaFoldDB" id="A0AAV5FSJ3"/>
<comment type="caution">
    <text evidence="2">The sequence shown here is derived from an EMBL/GenBank/DDBJ whole genome shotgun (WGS) entry which is preliminary data.</text>
</comment>
<proteinExistence type="predicted"/>
<feature type="chain" id="PRO_5043428078" evidence="1">
    <location>
        <begin position="18"/>
        <end position="305"/>
    </location>
</feature>
<feature type="signal peptide" evidence="1">
    <location>
        <begin position="1"/>
        <end position="17"/>
    </location>
</feature>
<keyword evidence="3" id="KW-1185">Reference proteome</keyword>
<dbReference type="Proteomes" id="UP001054889">
    <property type="component" value="Unassembled WGS sequence"/>
</dbReference>
<dbReference type="SUPFAM" id="SSF52058">
    <property type="entry name" value="L domain-like"/>
    <property type="match status" value="1"/>
</dbReference>